<evidence type="ECO:0000256" key="2">
    <source>
        <dbReference type="RuleBase" id="RU003749"/>
    </source>
</evidence>
<evidence type="ECO:0000259" key="3">
    <source>
        <dbReference type="PROSITE" id="PS50801"/>
    </source>
</evidence>
<dbReference type="NCBIfam" id="TIGR00377">
    <property type="entry name" value="ant_ant_sig"/>
    <property type="match status" value="1"/>
</dbReference>
<evidence type="ECO:0000313" key="5">
    <source>
        <dbReference type="Proteomes" id="UP001158045"/>
    </source>
</evidence>
<keyword evidence="5" id="KW-1185">Reference proteome</keyword>
<proteinExistence type="inferred from homology"/>
<dbReference type="InterPro" id="IPR003658">
    <property type="entry name" value="Anti-sigma_ant"/>
</dbReference>
<protein>
    <recommendedName>
        <fullName evidence="2">Anti-sigma factor antagonist</fullName>
    </recommendedName>
</protein>
<dbReference type="InterPro" id="IPR036513">
    <property type="entry name" value="STAS_dom_sf"/>
</dbReference>
<dbReference type="PANTHER" id="PTHR33495">
    <property type="entry name" value="ANTI-SIGMA FACTOR ANTAGONIST TM_1081-RELATED-RELATED"/>
    <property type="match status" value="1"/>
</dbReference>
<accession>A0ABT6NFL5</accession>
<feature type="domain" description="STAS" evidence="3">
    <location>
        <begin position="18"/>
        <end position="105"/>
    </location>
</feature>
<dbReference type="RefSeq" id="WP_281095065.1">
    <property type="nucleotide sequence ID" value="NZ_JARYZI010000010.1"/>
</dbReference>
<dbReference type="SUPFAM" id="SSF52091">
    <property type="entry name" value="SpoIIaa-like"/>
    <property type="match status" value="1"/>
</dbReference>
<evidence type="ECO:0000256" key="1">
    <source>
        <dbReference type="ARBA" id="ARBA00009013"/>
    </source>
</evidence>
<dbReference type="EMBL" id="JARYZI010000010">
    <property type="protein sequence ID" value="MDH8679167.1"/>
    <property type="molecule type" value="Genomic_DNA"/>
</dbReference>
<name>A0ABT6NFL5_9FIRM</name>
<dbReference type="Pfam" id="PF01740">
    <property type="entry name" value="STAS"/>
    <property type="match status" value="1"/>
</dbReference>
<dbReference type="InterPro" id="IPR002645">
    <property type="entry name" value="STAS_dom"/>
</dbReference>
<organism evidence="4 5">
    <name type="scientific">Fusibacter bizertensis</name>
    <dbReference type="NCBI Taxonomy" id="1488331"/>
    <lineage>
        <taxon>Bacteria</taxon>
        <taxon>Bacillati</taxon>
        <taxon>Bacillota</taxon>
        <taxon>Clostridia</taxon>
        <taxon>Eubacteriales</taxon>
        <taxon>Eubacteriales Family XII. Incertae Sedis</taxon>
        <taxon>Fusibacter</taxon>
    </lineage>
</organism>
<dbReference type="Gene3D" id="3.30.750.24">
    <property type="entry name" value="STAS domain"/>
    <property type="match status" value="1"/>
</dbReference>
<dbReference type="CDD" id="cd07043">
    <property type="entry name" value="STAS_anti-anti-sigma_factors"/>
    <property type="match status" value="1"/>
</dbReference>
<comment type="similarity">
    <text evidence="1 2">Belongs to the anti-sigma-factor antagonist family.</text>
</comment>
<comment type="caution">
    <text evidence="4">The sequence shown here is derived from an EMBL/GenBank/DDBJ whole genome shotgun (WGS) entry which is preliminary data.</text>
</comment>
<sequence>MSLRLNTNYNESEKSWEVELIGEVDINSKAALKDELIQLNDKRQSDFVFKCENLEYIDSTGLGVLISFYKNVKINNNTVHFEKLKPSILKIFTLTGLDRIFSIRN</sequence>
<gene>
    <name evidence="4" type="ORF">QE109_13490</name>
</gene>
<dbReference type="PROSITE" id="PS50801">
    <property type="entry name" value="STAS"/>
    <property type="match status" value="1"/>
</dbReference>
<reference evidence="4 5" key="1">
    <citation type="submission" date="2023-04" db="EMBL/GenBank/DDBJ databases">
        <title>Fusibacter bizertensis strain WBS, isolated from littoral bottom sediments of the Arctic seas - biochemical and genomic analysis.</title>
        <authorList>
            <person name="Brioukhanov A.L."/>
        </authorList>
    </citation>
    <scope>NUCLEOTIDE SEQUENCE [LARGE SCALE GENOMIC DNA]</scope>
    <source>
        <strain evidence="4 5">WBS</strain>
    </source>
</reference>
<dbReference type="Proteomes" id="UP001158045">
    <property type="component" value="Unassembled WGS sequence"/>
</dbReference>
<evidence type="ECO:0000313" key="4">
    <source>
        <dbReference type="EMBL" id="MDH8679167.1"/>
    </source>
</evidence>
<dbReference type="PANTHER" id="PTHR33495:SF2">
    <property type="entry name" value="ANTI-SIGMA FACTOR ANTAGONIST TM_1081-RELATED"/>
    <property type="match status" value="1"/>
</dbReference>